<dbReference type="InterPro" id="IPR011662">
    <property type="entry name" value="Secretin/TonB_short_N"/>
</dbReference>
<evidence type="ECO:0000256" key="1">
    <source>
        <dbReference type="ARBA" id="ARBA00022448"/>
    </source>
</evidence>
<dbReference type="SMART" id="SM00965">
    <property type="entry name" value="STN"/>
    <property type="match status" value="1"/>
</dbReference>
<evidence type="ECO:0000313" key="5">
    <source>
        <dbReference type="EMBL" id="KZD24068.1"/>
    </source>
</evidence>
<feature type="domain" description="Secretin/TonB short N-terminal" evidence="4">
    <location>
        <begin position="38"/>
        <end position="88"/>
    </location>
</feature>
<proteinExistence type="predicted"/>
<evidence type="ECO:0000256" key="3">
    <source>
        <dbReference type="ARBA" id="ARBA00023237"/>
    </source>
</evidence>
<protein>
    <recommendedName>
        <fullName evidence="4">Secretin/TonB short N-terminal domain-containing protein</fullName>
    </recommendedName>
</protein>
<dbReference type="EMBL" id="LVYV01000006">
    <property type="protein sequence ID" value="KZD24068.1"/>
    <property type="molecule type" value="Genomic_DNA"/>
</dbReference>
<reference evidence="5 6" key="1">
    <citation type="submission" date="2016-03" db="EMBL/GenBank/DDBJ databases">
        <title>Microsymbionts genomes from the relict species Vavilovia formosa (Stev.) Fed.</title>
        <authorList>
            <person name="Kopat V."/>
            <person name="Chirak E."/>
            <person name="Kimeklis A."/>
            <person name="Andronov E."/>
        </authorList>
    </citation>
    <scope>NUCLEOTIDE SEQUENCE [LARGE SCALE GENOMIC DNA]</scope>
    <source>
        <strain evidence="5 6">Vaf07</strain>
    </source>
</reference>
<organism evidence="5 6">
    <name type="scientific">Tardiphaga robiniae</name>
    <dbReference type="NCBI Taxonomy" id="943830"/>
    <lineage>
        <taxon>Bacteria</taxon>
        <taxon>Pseudomonadati</taxon>
        <taxon>Pseudomonadota</taxon>
        <taxon>Alphaproteobacteria</taxon>
        <taxon>Hyphomicrobiales</taxon>
        <taxon>Nitrobacteraceae</taxon>
        <taxon>Tardiphaga</taxon>
    </lineage>
</organism>
<evidence type="ECO:0000259" key="4">
    <source>
        <dbReference type="SMART" id="SM00965"/>
    </source>
</evidence>
<evidence type="ECO:0000313" key="6">
    <source>
        <dbReference type="Proteomes" id="UP000076574"/>
    </source>
</evidence>
<keyword evidence="1" id="KW-0813">Transport</keyword>
<keyword evidence="3" id="KW-0998">Cell outer membrane</keyword>
<keyword evidence="6" id="KW-1185">Reference proteome</keyword>
<dbReference type="Proteomes" id="UP000076574">
    <property type="component" value="Unassembled WGS sequence"/>
</dbReference>
<accession>A0A161RLY0</accession>
<gene>
    <name evidence="5" type="ORF">A4A58_24780</name>
</gene>
<name>A0A161RLY0_9BRAD</name>
<dbReference type="GO" id="GO:0019867">
    <property type="term" value="C:outer membrane"/>
    <property type="evidence" value="ECO:0007669"/>
    <property type="project" value="InterPro"/>
</dbReference>
<evidence type="ECO:0000256" key="2">
    <source>
        <dbReference type="ARBA" id="ARBA00023136"/>
    </source>
</evidence>
<dbReference type="STRING" id="943830.A4A58_24780"/>
<sequence>MTLTVATALYAKDDRLSFDIPAQSLASALDAYATVTSIETFYDSELARTRRSTAVKGILAPDVALRVLLEGTGLTEVSTGKALAVVAATRLTQYGGARLSEFGSYYNALQVGVARAFCRHAETIPGDYRALIRFSVSSSGELQGLNLLNSTGDLRRDSIIADELRGVSFDAPPPRLPQPVTMVVAPRAAEATGDCDAVSGRQVTRTKAGGP</sequence>
<keyword evidence="2" id="KW-0472">Membrane</keyword>
<comment type="caution">
    <text evidence="5">The sequence shown here is derived from an EMBL/GenBank/DDBJ whole genome shotgun (WGS) entry which is preliminary data.</text>
</comment>
<dbReference type="AlphaFoldDB" id="A0A161RLY0"/>
<dbReference type="SUPFAM" id="SSF74653">
    <property type="entry name" value="TolA/TonB C-terminal domain"/>
    <property type="match status" value="1"/>
</dbReference>
<dbReference type="Gene3D" id="3.55.50.30">
    <property type="match status" value="1"/>
</dbReference>